<dbReference type="GO" id="GO:0046872">
    <property type="term" value="F:metal ion binding"/>
    <property type="evidence" value="ECO:0007669"/>
    <property type="project" value="UniProtKB-KW"/>
</dbReference>
<dbReference type="Pfam" id="PF02265">
    <property type="entry name" value="S1-P1_nuclease"/>
    <property type="match status" value="1"/>
</dbReference>
<dbReference type="EMBL" id="SOZI01000142">
    <property type="protein sequence ID" value="TNY18376.1"/>
    <property type="molecule type" value="Genomic_DNA"/>
</dbReference>
<dbReference type="InterPro" id="IPR008947">
    <property type="entry name" value="PLipase_C/P1_nuclease_dom_sf"/>
</dbReference>
<keyword evidence="4" id="KW-0255">Endonuclease</keyword>
<evidence type="ECO:0000256" key="1">
    <source>
        <dbReference type="ARBA" id="ARBA00009547"/>
    </source>
</evidence>
<comment type="similarity">
    <text evidence="1">Belongs to the nuclease type I family.</text>
</comment>
<dbReference type="SUPFAM" id="SSF48537">
    <property type="entry name" value="Phospholipase C/P1 nuclease"/>
    <property type="match status" value="1"/>
</dbReference>
<keyword evidence="8" id="KW-0732">Signal</keyword>
<evidence type="ECO:0000256" key="2">
    <source>
        <dbReference type="ARBA" id="ARBA00022722"/>
    </source>
</evidence>
<evidence type="ECO:0000256" key="4">
    <source>
        <dbReference type="ARBA" id="ARBA00022759"/>
    </source>
</evidence>
<evidence type="ECO:0000256" key="3">
    <source>
        <dbReference type="ARBA" id="ARBA00022723"/>
    </source>
</evidence>
<evidence type="ECO:0000256" key="8">
    <source>
        <dbReference type="SAM" id="SignalP"/>
    </source>
</evidence>
<evidence type="ECO:0000256" key="6">
    <source>
        <dbReference type="ARBA" id="ARBA00023157"/>
    </source>
</evidence>
<evidence type="ECO:0000256" key="5">
    <source>
        <dbReference type="ARBA" id="ARBA00022801"/>
    </source>
</evidence>
<dbReference type="Proteomes" id="UP000311382">
    <property type="component" value="Unassembled WGS sequence"/>
</dbReference>
<dbReference type="CDD" id="cd11010">
    <property type="entry name" value="S1-P1_nuclease"/>
    <property type="match status" value="1"/>
</dbReference>
<keyword evidence="2" id="KW-0540">Nuclease</keyword>
<keyword evidence="7" id="KW-0325">Glycoprotein</keyword>
<keyword evidence="10" id="KW-1185">Reference proteome</keyword>
<comment type="caution">
    <text evidence="9">The sequence shown here is derived from an EMBL/GenBank/DDBJ whole genome shotgun (WGS) entry which is preliminary data.</text>
</comment>
<accession>A0A5C5FQ52</accession>
<proteinExistence type="inferred from homology"/>
<dbReference type="GO" id="GO:0003676">
    <property type="term" value="F:nucleic acid binding"/>
    <property type="evidence" value="ECO:0007669"/>
    <property type="project" value="InterPro"/>
</dbReference>
<feature type="signal peptide" evidence="8">
    <location>
        <begin position="1"/>
        <end position="20"/>
    </location>
</feature>
<dbReference type="AlphaFoldDB" id="A0A5C5FQ52"/>
<keyword evidence="5" id="KW-0378">Hydrolase</keyword>
<reference evidence="9 10" key="1">
    <citation type="submission" date="2019-03" db="EMBL/GenBank/DDBJ databases">
        <title>Rhodosporidium diobovatum UCD-FST 08-225 genome sequencing, assembly, and annotation.</title>
        <authorList>
            <person name="Fakankun I.U."/>
            <person name="Fristensky B."/>
            <person name="Levin D.B."/>
        </authorList>
    </citation>
    <scope>NUCLEOTIDE SEQUENCE [LARGE SCALE GENOMIC DNA]</scope>
    <source>
        <strain evidence="9 10">UCD-FST 08-225</strain>
    </source>
</reference>
<sequence length="396" mass="43403">MRLSLLAAATAGLFSTHAHAWGAAGHEIVATIAEIHLHPQVLAFLKLNLLPNYAQGHLAPIATWPDRIRMVPEYRGWSGQLHYGSWEGDHPPQVCAWPGQGGDEEGKGGWHSENDIIHAVANYTARLESNPHDWESLRFLVHFLGDIHQPLHLTSRERGGNGDPVLWEGRRTNLHSLWDGLLIARALREQSNYTAPLPRCAPSRLWLCCLPRDLPLTCEVASACSKQIESALTGRIYDPFIRLLLWEGVRTWWRLSLPTWFTCAPSSLSPSPPPSHPAQLVLGSTTPAVEQTVCPVTWATDTHGTTCAMGFPDGYDEHGAPPVEAGGTSEFYRHIRDSLTLERLLTQAGLRLAATLNTVLGPAAAASAQSALAGEGSAQEGVLNLRWVEEAEREGW</sequence>
<protein>
    <submittedName>
        <fullName evidence="9">S1/P1 nuclease-domain-containing protein</fullName>
    </submittedName>
</protein>
<evidence type="ECO:0000256" key="7">
    <source>
        <dbReference type="ARBA" id="ARBA00023180"/>
    </source>
</evidence>
<organism evidence="9 10">
    <name type="scientific">Rhodotorula diobovata</name>
    <dbReference type="NCBI Taxonomy" id="5288"/>
    <lineage>
        <taxon>Eukaryota</taxon>
        <taxon>Fungi</taxon>
        <taxon>Dikarya</taxon>
        <taxon>Basidiomycota</taxon>
        <taxon>Pucciniomycotina</taxon>
        <taxon>Microbotryomycetes</taxon>
        <taxon>Sporidiobolales</taxon>
        <taxon>Sporidiobolaceae</taxon>
        <taxon>Rhodotorula</taxon>
    </lineage>
</organism>
<feature type="chain" id="PRO_5022914100" evidence="8">
    <location>
        <begin position="21"/>
        <end position="396"/>
    </location>
</feature>
<dbReference type="PANTHER" id="PTHR33146">
    <property type="entry name" value="ENDONUCLEASE 4"/>
    <property type="match status" value="1"/>
</dbReference>
<dbReference type="Gene3D" id="1.10.575.10">
    <property type="entry name" value="P1 Nuclease"/>
    <property type="match status" value="1"/>
</dbReference>
<dbReference type="GO" id="GO:0006308">
    <property type="term" value="P:DNA catabolic process"/>
    <property type="evidence" value="ECO:0007669"/>
    <property type="project" value="InterPro"/>
</dbReference>
<dbReference type="STRING" id="5288.A0A5C5FQ52"/>
<keyword evidence="6" id="KW-1015">Disulfide bond</keyword>
<dbReference type="GO" id="GO:0016788">
    <property type="term" value="F:hydrolase activity, acting on ester bonds"/>
    <property type="evidence" value="ECO:0007669"/>
    <property type="project" value="InterPro"/>
</dbReference>
<name>A0A5C5FQ52_9BASI</name>
<dbReference type="GO" id="GO:0004519">
    <property type="term" value="F:endonuclease activity"/>
    <property type="evidence" value="ECO:0007669"/>
    <property type="project" value="UniProtKB-KW"/>
</dbReference>
<evidence type="ECO:0000313" key="9">
    <source>
        <dbReference type="EMBL" id="TNY18376.1"/>
    </source>
</evidence>
<dbReference type="InterPro" id="IPR003154">
    <property type="entry name" value="S1/P1nuclease"/>
</dbReference>
<dbReference type="PANTHER" id="PTHR33146:SF29">
    <property type="entry name" value="S1_P1 NUCLEASE"/>
    <property type="match status" value="1"/>
</dbReference>
<gene>
    <name evidence="9" type="ORF">DMC30DRAFT_422523</name>
</gene>
<evidence type="ECO:0000313" key="10">
    <source>
        <dbReference type="Proteomes" id="UP000311382"/>
    </source>
</evidence>
<dbReference type="OrthoDB" id="441446at2759"/>
<keyword evidence="3" id="KW-0479">Metal-binding</keyword>